<evidence type="ECO:0000313" key="8">
    <source>
        <dbReference type="EMBL" id="ABV34200.1"/>
    </source>
</evidence>
<dbReference type="InterPro" id="IPR001567">
    <property type="entry name" value="Pept_M3A_M3B_dom"/>
</dbReference>
<dbReference type="GO" id="GO:0046872">
    <property type="term" value="F:metal ion binding"/>
    <property type="evidence" value="ECO:0007669"/>
    <property type="project" value="UniProtKB-UniRule"/>
</dbReference>
<evidence type="ECO:0000256" key="3">
    <source>
        <dbReference type="ARBA" id="ARBA00022801"/>
    </source>
</evidence>
<dbReference type="SUPFAM" id="SSF55486">
    <property type="entry name" value="Metalloproteases ('zincins'), catalytic domain"/>
    <property type="match status" value="1"/>
</dbReference>
<sequence length="560" mass="66312">MRFSEFVYKRPDLEQFKVDFEKTVADLRKAKTFQEADLIVKQLNKMREDFSTTSSICMIRYCMNTNDEFYKAEKDFFDTATPVVEGLTTLFYRTLLDSNFRDDLEKIYGKQLFNIASLTVKTFKPEILDDLVEENKLSTQYAQLVSSARISFKGKKMTIPQLRAFMISKERNERKEAAEALYSFFSANEEKSDQIYDRLVRLRTEIARKLGYVSFTQLGYDRLTRSDYNEKMVEKLREAIKRYIVPVVAKLREKQAEHLELKKLKYYDLSVILKQGNPKPQGDEDEIVLKAREMYAEMSQQTDEFFSFMLQNELMDLKARDGKYPGGFCHFVPNYRSPFIFANFNGTEHDVEVLTHEAGHAFQVFRSRNFDIPEYHWPTLEACEIHSMGMEFFAWPWMHLFYKEQAEKAKLVHLWGALNFIPYGTCVDEFQHLVYENPDMTPRERRKIWRDIEKTYMPEIDYDGNQFLENGGRWHQQMHIFENPFYYIDYVLAQICAFQFWIRSRSDFRSAFADYVKLCDVGGSLPFTELLKVSKLSSPFEDESIRTVAEEVYCWINSHA</sequence>
<evidence type="ECO:0000256" key="6">
    <source>
        <dbReference type="RuleBase" id="RU003435"/>
    </source>
</evidence>
<comment type="similarity">
    <text evidence="6">Belongs to the peptidase M3 family.</text>
</comment>
<keyword evidence="5 6" id="KW-0482">Metalloprotease</keyword>
<dbReference type="RefSeq" id="WP_012003676.1">
    <property type="nucleotide sequence ID" value="NC_009828.1"/>
</dbReference>
<evidence type="ECO:0000256" key="2">
    <source>
        <dbReference type="ARBA" id="ARBA00022723"/>
    </source>
</evidence>
<evidence type="ECO:0000256" key="5">
    <source>
        <dbReference type="ARBA" id="ARBA00023049"/>
    </source>
</evidence>
<dbReference type="Pfam" id="PF01432">
    <property type="entry name" value="Peptidase_M3"/>
    <property type="match status" value="1"/>
</dbReference>
<dbReference type="NCBIfam" id="TIGR02289">
    <property type="entry name" value="M3_not_pepF"/>
    <property type="match status" value="1"/>
</dbReference>
<dbReference type="HOGENOM" id="CLU_030403_1_0_0"/>
<dbReference type="Gene3D" id="1.10.1370.30">
    <property type="match status" value="1"/>
</dbReference>
<keyword evidence="2 6" id="KW-0479">Metal-binding</keyword>
<keyword evidence="3 6" id="KW-0378">Hydrolase</keyword>
<dbReference type="PANTHER" id="PTHR11804:SF28">
    <property type="entry name" value="OLIGOENDOPEPTIDASE F"/>
    <property type="match status" value="1"/>
</dbReference>
<dbReference type="Proteomes" id="UP000002016">
    <property type="component" value="Chromosome"/>
</dbReference>
<evidence type="ECO:0000256" key="1">
    <source>
        <dbReference type="ARBA" id="ARBA00022670"/>
    </source>
</evidence>
<organism evidence="8 9">
    <name type="scientific">Pseudothermotoga lettingae (strain ATCC BAA-301 / DSM 14385 / NBRC 107922 / TMO)</name>
    <name type="common">Thermotoga lettingae</name>
    <dbReference type="NCBI Taxonomy" id="416591"/>
    <lineage>
        <taxon>Bacteria</taxon>
        <taxon>Thermotogati</taxon>
        <taxon>Thermotogota</taxon>
        <taxon>Thermotogae</taxon>
        <taxon>Thermotogales</taxon>
        <taxon>Thermotogaceae</taxon>
        <taxon>Pseudothermotoga</taxon>
    </lineage>
</organism>
<reference evidence="8 9" key="2">
    <citation type="journal article" date="2009" name="Proc. Natl. Acad. Sci. U.S.A.">
        <title>On the chimeric nature, thermophilic origin, and phylogenetic placement of the Thermotogales.</title>
        <authorList>
            <person name="Zhaxybayeva O."/>
            <person name="Swithers K.S."/>
            <person name="Lapierre P."/>
            <person name="Fournier G.P."/>
            <person name="Bickhart D.M."/>
            <person name="DeBoy R.T."/>
            <person name="Nelson K.E."/>
            <person name="Nesbo C.L."/>
            <person name="Doolittle W.F."/>
            <person name="Gogarten J.P."/>
            <person name="Noll K.M."/>
        </authorList>
    </citation>
    <scope>NUCLEOTIDE SEQUENCE [LARGE SCALE GENOMIC DNA]</scope>
    <source>
        <strain evidence="9">ATCC BAA-301 / DSM 14385 / NBRC 107922 / TMO</strain>
    </source>
</reference>
<name>A8F7R6_PSELT</name>
<evidence type="ECO:0000259" key="7">
    <source>
        <dbReference type="Pfam" id="PF01432"/>
    </source>
</evidence>
<dbReference type="GO" id="GO:0006508">
    <property type="term" value="P:proteolysis"/>
    <property type="evidence" value="ECO:0007669"/>
    <property type="project" value="UniProtKB-KW"/>
</dbReference>
<keyword evidence="4 6" id="KW-0862">Zinc</keyword>
<dbReference type="STRING" id="416591.Tlet_1646"/>
<dbReference type="InterPro" id="IPR045090">
    <property type="entry name" value="Pept_M3A_M3B"/>
</dbReference>
<reference evidence="8 9" key="1">
    <citation type="submission" date="2007-08" db="EMBL/GenBank/DDBJ databases">
        <title>Complete sequence of Thermotoga lettingae TMO.</title>
        <authorList>
            <consortium name="US DOE Joint Genome Institute"/>
            <person name="Copeland A."/>
            <person name="Lucas S."/>
            <person name="Lapidus A."/>
            <person name="Barry K."/>
            <person name="Glavina del Rio T."/>
            <person name="Dalin E."/>
            <person name="Tice H."/>
            <person name="Pitluck S."/>
            <person name="Foster B."/>
            <person name="Bruce D."/>
            <person name="Schmutz J."/>
            <person name="Larimer F."/>
            <person name="Land M."/>
            <person name="Hauser L."/>
            <person name="Kyrpides N."/>
            <person name="Mikhailova N."/>
            <person name="Nelson K."/>
            <person name="Gogarten J.P."/>
            <person name="Noll K."/>
            <person name="Richardson P."/>
        </authorList>
    </citation>
    <scope>NUCLEOTIDE SEQUENCE [LARGE SCALE GENOMIC DNA]</scope>
    <source>
        <strain evidence="9">ATCC BAA-301 / DSM 14385 / NBRC 107922 / TMO</strain>
    </source>
</reference>
<dbReference type="eggNOG" id="COG1164">
    <property type="taxonomic scope" value="Bacteria"/>
</dbReference>
<accession>A8F7R6</accession>
<keyword evidence="9" id="KW-1185">Reference proteome</keyword>
<dbReference type="PANTHER" id="PTHR11804">
    <property type="entry name" value="PROTEASE M3 THIMET OLIGOPEPTIDASE-RELATED"/>
    <property type="match status" value="1"/>
</dbReference>
<dbReference type="CDD" id="cd09606">
    <property type="entry name" value="M3B_PepF"/>
    <property type="match status" value="1"/>
</dbReference>
<dbReference type="AlphaFoldDB" id="A8F7R6"/>
<dbReference type="GO" id="GO:0004222">
    <property type="term" value="F:metalloendopeptidase activity"/>
    <property type="evidence" value="ECO:0007669"/>
    <property type="project" value="InterPro"/>
</dbReference>
<comment type="cofactor">
    <cofactor evidence="6">
        <name>Zn(2+)</name>
        <dbReference type="ChEBI" id="CHEBI:29105"/>
    </cofactor>
    <text evidence="6">Binds 1 zinc ion.</text>
</comment>
<gene>
    <name evidence="8" type="ordered locus">Tlet_1646</name>
</gene>
<dbReference type="GO" id="GO:0006518">
    <property type="term" value="P:peptide metabolic process"/>
    <property type="evidence" value="ECO:0007669"/>
    <property type="project" value="TreeGrafter"/>
</dbReference>
<keyword evidence="1 6" id="KW-0645">Protease</keyword>
<dbReference type="InterPro" id="IPR011976">
    <property type="entry name" value="Pept_M3B_oligopep-rel"/>
</dbReference>
<dbReference type="OrthoDB" id="9762795at2"/>
<dbReference type="EMBL" id="CP000812">
    <property type="protein sequence ID" value="ABV34200.1"/>
    <property type="molecule type" value="Genomic_DNA"/>
</dbReference>
<dbReference type="KEGG" id="tle:Tlet_1646"/>
<protein>
    <submittedName>
        <fullName evidence="8">Oligoendopeptidase, M3 family</fullName>
    </submittedName>
</protein>
<proteinExistence type="inferred from homology"/>
<evidence type="ECO:0000313" key="9">
    <source>
        <dbReference type="Proteomes" id="UP000002016"/>
    </source>
</evidence>
<feature type="domain" description="Peptidase M3A/M3B catalytic" evidence="7">
    <location>
        <begin position="166"/>
        <end position="547"/>
    </location>
</feature>
<dbReference type="MEROPS" id="M03.010"/>
<evidence type="ECO:0000256" key="4">
    <source>
        <dbReference type="ARBA" id="ARBA00022833"/>
    </source>
</evidence>